<dbReference type="InterPro" id="IPR003838">
    <property type="entry name" value="ABC3_permease_C"/>
</dbReference>
<feature type="transmembrane region" description="Helical" evidence="7">
    <location>
        <begin position="38"/>
        <end position="59"/>
    </location>
</feature>
<dbReference type="STRING" id="1802613.A2V54_01570"/>
<name>A0A1F4UIW1_UNCKA</name>
<feature type="transmembrane region" description="Helical" evidence="7">
    <location>
        <begin position="79"/>
        <end position="105"/>
    </location>
</feature>
<dbReference type="Pfam" id="PF02687">
    <property type="entry name" value="FtsX"/>
    <property type="match status" value="1"/>
</dbReference>
<comment type="subcellular location">
    <subcellularLocation>
        <location evidence="1">Cell membrane</location>
        <topology evidence="1">Multi-pass membrane protein</topology>
    </subcellularLocation>
</comment>
<evidence type="ECO:0000256" key="7">
    <source>
        <dbReference type="SAM" id="Phobius"/>
    </source>
</evidence>
<dbReference type="Proteomes" id="UP000176583">
    <property type="component" value="Unassembled WGS sequence"/>
</dbReference>
<dbReference type="AlphaFoldDB" id="A0A1F4UIW1"/>
<proteinExistence type="inferred from homology"/>
<reference evidence="9 10" key="1">
    <citation type="journal article" date="2016" name="Nat. Commun.">
        <title>Thousands of microbial genomes shed light on interconnected biogeochemical processes in an aquifer system.</title>
        <authorList>
            <person name="Anantharaman K."/>
            <person name="Brown C.T."/>
            <person name="Hug L.A."/>
            <person name="Sharon I."/>
            <person name="Castelle C.J."/>
            <person name="Probst A.J."/>
            <person name="Thomas B.C."/>
            <person name="Singh A."/>
            <person name="Wilkins M.J."/>
            <person name="Karaoz U."/>
            <person name="Brodie E.L."/>
            <person name="Williams K.H."/>
            <person name="Hubbard S.S."/>
            <person name="Banfield J.F."/>
        </authorList>
    </citation>
    <scope>NUCLEOTIDE SEQUENCE [LARGE SCALE GENOMIC DNA]</scope>
</reference>
<dbReference type="GO" id="GO:0005886">
    <property type="term" value="C:plasma membrane"/>
    <property type="evidence" value="ECO:0007669"/>
    <property type="project" value="UniProtKB-SubCell"/>
</dbReference>
<keyword evidence="5 7" id="KW-0472">Membrane</keyword>
<feature type="domain" description="ABC3 transporter permease C-terminal" evidence="8">
    <location>
        <begin position="39"/>
        <end position="176"/>
    </location>
</feature>
<dbReference type="PANTHER" id="PTHR30572">
    <property type="entry name" value="MEMBRANE COMPONENT OF TRANSPORTER-RELATED"/>
    <property type="match status" value="1"/>
</dbReference>
<organism evidence="9 10">
    <name type="scientific">candidate division WWE3 bacterium RBG_19FT_COMBO_53_11</name>
    <dbReference type="NCBI Taxonomy" id="1802613"/>
    <lineage>
        <taxon>Bacteria</taxon>
        <taxon>Katanobacteria</taxon>
    </lineage>
</organism>
<evidence type="ECO:0000256" key="6">
    <source>
        <dbReference type="ARBA" id="ARBA00038076"/>
    </source>
</evidence>
<evidence type="ECO:0000313" key="9">
    <source>
        <dbReference type="EMBL" id="OGC44750.1"/>
    </source>
</evidence>
<dbReference type="InterPro" id="IPR050250">
    <property type="entry name" value="Macrolide_Exporter_MacB"/>
</dbReference>
<keyword evidence="3 7" id="KW-0812">Transmembrane</keyword>
<evidence type="ECO:0000313" key="10">
    <source>
        <dbReference type="Proteomes" id="UP000176583"/>
    </source>
</evidence>
<dbReference type="PANTHER" id="PTHR30572:SF4">
    <property type="entry name" value="ABC TRANSPORTER PERMEASE YTRF"/>
    <property type="match status" value="1"/>
</dbReference>
<sequence>MIAKIKGLLGDKVDVSSEQERFSQALSPLESIAKTTQVAAIGSLGAGVIIIFFAMFITVRQRIKEIGILKAIGASNRHLVTQFVAETMTISVFATFLSAGISFLAGNSIVNSLVQQSSTSGPGSGLGRAVGQFFLGNVDSLQVFDLKTLGYALLIAVGIGILGSIGPALIASRLKPAEVIRLE</sequence>
<accession>A0A1F4UIW1</accession>
<evidence type="ECO:0000256" key="5">
    <source>
        <dbReference type="ARBA" id="ARBA00023136"/>
    </source>
</evidence>
<dbReference type="GO" id="GO:0022857">
    <property type="term" value="F:transmembrane transporter activity"/>
    <property type="evidence" value="ECO:0007669"/>
    <property type="project" value="TreeGrafter"/>
</dbReference>
<evidence type="ECO:0000256" key="2">
    <source>
        <dbReference type="ARBA" id="ARBA00022475"/>
    </source>
</evidence>
<evidence type="ECO:0000256" key="3">
    <source>
        <dbReference type="ARBA" id="ARBA00022692"/>
    </source>
</evidence>
<keyword evidence="2" id="KW-1003">Cell membrane</keyword>
<comment type="similarity">
    <text evidence="6">Belongs to the ABC-4 integral membrane protein family.</text>
</comment>
<evidence type="ECO:0000256" key="1">
    <source>
        <dbReference type="ARBA" id="ARBA00004651"/>
    </source>
</evidence>
<evidence type="ECO:0000256" key="4">
    <source>
        <dbReference type="ARBA" id="ARBA00022989"/>
    </source>
</evidence>
<evidence type="ECO:0000259" key="8">
    <source>
        <dbReference type="Pfam" id="PF02687"/>
    </source>
</evidence>
<gene>
    <name evidence="9" type="ORF">A2V54_01570</name>
</gene>
<keyword evidence="4 7" id="KW-1133">Transmembrane helix</keyword>
<dbReference type="EMBL" id="MEUW01000010">
    <property type="protein sequence ID" value="OGC44750.1"/>
    <property type="molecule type" value="Genomic_DNA"/>
</dbReference>
<feature type="transmembrane region" description="Helical" evidence="7">
    <location>
        <begin position="149"/>
        <end position="171"/>
    </location>
</feature>
<comment type="caution">
    <text evidence="9">The sequence shown here is derived from an EMBL/GenBank/DDBJ whole genome shotgun (WGS) entry which is preliminary data.</text>
</comment>
<protein>
    <recommendedName>
        <fullName evidence="8">ABC3 transporter permease C-terminal domain-containing protein</fullName>
    </recommendedName>
</protein>